<accession>A0A165RCQ2</accession>
<evidence type="ECO:0000313" key="2">
    <source>
        <dbReference type="EMBL" id="KZT23625.1"/>
    </source>
</evidence>
<dbReference type="SUPFAM" id="SSF81383">
    <property type="entry name" value="F-box domain"/>
    <property type="match status" value="1"/>
</dbReference>
<dbReference type="InterPro" id="IPR036047">
    <property type="entry name" value="F-box-like_dom_sf"/>
</dbReference>
<dbReference type="Proteomes" id="UP000076761">
    <property type="component" value="Unassembled WGS sequence"/>
</dbReference>
<feature type="non-terminal residue" evidence="2">
    <location>
        <position position="1"/>
    </location>
</feature>
<feature type="non-terminal residue" evidence="2">
    <location>
        <position position="74"/>
    </location>
</feature>
<dbReference type="OrthoDB" id="2269034at2759"/>
<protein>
    <recommendedName>
        <fullName evidence="1">F-box domain-containing protein</fullName>
    </recommendedName>
</protein>
<dbReference type="AlphaFoldDB" id="A0A165RCQ2"/>
<dbReference type="Pfam" id="PF12937">
    <property type="entry name" value="F-box-like"/>
    <property type="match status" value="1"/>
</dbReference>
<proteinExistence type="predicted"/>
<evidence type="ECO:0000313" key="3">
    <source>
        <dbReference type="Proteomes" id="UP000076761"/>
    </source>
</evidence>
<evidence type="ECO:0000259" key="1">
    <source>
        <dbReference type="Pfam" id="PF12937"/>
    </source>
</evidence>
<reference evidence="2 3" key="1">
    <citation type="journal article" date="2016" name="Mol. Biol. Evol.">
        <title>Comparative Genomics of Early-Diverging Mushroom-Forming Fungi Provides Insights into the Origins of Lignocellulose Decay Capabilities.</title>
        <authorList>
            <person name="Nagy L.G."/>
            <person name="Riley R."/>
            <person name="Tritt A."/>
            <person name="Adam C."/>
            <person name="Daum C."/>
            <person name="Floudas D."/>
            <person name="Sun H."/>
            <person name="Yadav J.S."/>
            <person name="Pangilinan J."/>
            <person name="Larsson K.H."/>
            <person name="Matsuura K."/>
            <person name="Barry K."/>
            <person name="Labutti K."/>
            <person name="Kuo R."/>
            <person name="Ohm R.A."/>
            <person name="Bhattacharya S.S."/>
            <person name="Shirouzu T."/>
            <person name="Yoshinaga Y."/>
            <person name="Martin F.M."/>
            <person name="Grigoriev I.V."/>
            <person name="Hibbett D.S."/>
        </authorList>
    </citation>
    <scope>NUCLEOTIDE SEQUENCE [LARGE SCALE GENOMIC DNA]</scope>
    <source>
        <strain evidence="2 3">HHB14362 ss-1</strain>
    </source>
</reference>
<keyword evidence="3" id="KW-1185">Reference proteome</keyword>
<sequence length="74" mass="8139">LGSNLPSLVPLTHRMPSELMSQIFGECLSESGIVVPSAAEAPLLVSQVCGLWREIAHSTPHLWCSICLDLKRRR</sequence>
<dbReference type="InterPro" id="IPR001810">
    <property type="entry name" value="F-box_dom"/>
</dbReference>
<dbReference type="EMBL" id="KV425583">
    <property type="protein sequence ID" value="KZT23625.1"/>
    <property type="molecule type" value="Genomic_DNA"/>
</dbReference>
<dbReference type="Gene3D" id="1.20.1280.50">
    <property type="match status" value="1"/>
</dbReference>
<dbReference type="InParanoid" id="A0A165RCQ2"/>
<gene>
    <name evidence="2" type="ORF">NEOLEDRAFT_1048646</name>
</gene>
<feature type="domain" description="F-box" evidence="1">
    <location>
        <begin position="14"/>
        <end position="68"/>
    </location>
</feature>
<name>A0A165RCQ2_9AGAM</name>
<organism evidence="2 3">
    <name type="scientific">Neolentinus lepideus HHB14362 ss-1</name>
    <dbReference type="NCBI Taxonomy" id="1314782"/>
    <lineage>
        <taxon>Eukaryota</taxon>
        <taxon>Fungi</taxon>
        <taxon>Dikarya</taxon>
        <taxon>Basidiomycota</taxon>
        <taxon>Agaricomycotina</taxon>
        <taxon>Agaricomycetes</taxon>
        <taxon>Gloeophyllales</taxon>
        <taxon>Gloeophyllaceae</taxon>
        <taxon>Neolentinus</taxon>
    </lineage>
</organism>